<name>A0A972GVX8_9BACL</name>
<keyword evidence="3 5" id="KW-0808">Transferase</keyword>
<evidence type="ECO:0000256" key="3">
    <source>
        <dbReference type="ARBA" id="ARBA00022679"/>
    </source>
</evidence>
<dbReference type="InterPro" id="IPR000836">
    <property type="entry name" value="PRTase_dom"/>
</dbReference>
<dbReference type="Proteomes" id="UP000641588">
    <property type="component" value="Unassembled WGS sequence"/>
</dbReference>
<keyword evidence="9" id="KW-1185">Reference proteome</keyword>
<comment type="similarity">
    <text evidence="5">Belongs to the purine/pyrimidine phosphoribosyltransferase family. Xpt subfamily.</text>
</comment>
<keyword evidence="1 5" id="KW-0963">Cytoplasm</keyword>
<dbReference type="EC" id="2.4.2.22" evidence="5 6"/>
<gene>
    <name evidence="5" type="primary">xpt</name>
    <name evidence="8" type="ORF">GC093_32445</name>
</gene>
<dbReference type="Gene3D" id="3.40.50.2020">
    <property type="match status" value="1"/>
</dbReference>
<evidence type="ECO:0000256" key="1">
    <source>
        <dbReference type="ARBA" id="ARBA00022490"/>
    </source>
</evidence>
<dbReference type="NCBIfam" id="NF006671">
    <property type="entry name" value="PRK09219.1"/>
    <property type="match status" value="1"/>
</dbReference>
<protein>
    <recommendedName>
        <fullName evidence="5 6">Xanthine phosphoribosyltransferase</fullName>
        <shortName evidence="5">XPRTase</shortName>
        <ecNumber evidence="5 6">2.4.2.22</ecNumber>
    </recommendedName>
</protein>
<dbReference type="GO" id="GO:0000310">
    <property type="term" value="F:xanthine phosphoribosyltransferase activity"/>
    <property type="evidence" value="ECO:0007669"/>
    <property type="project" value="UniProtKB-UniRule"/>
</dbReference>
<evidence type="ECO:0000259" key="7">
    <source>
        <dbReference type="Pfam" id="PF00156"/>
    </source>
</evidence>
<dbReference type="NCBIfam" id="TIGR01744">
    <property type="entry name" value="XPRTase"/>
    <property type="match status" value="1"/>
</dbReference>
<dbReference type="CDD" id="cd06223">
    <property type="entry name" value="PRTases_typeI"/>
    <property type="match status" value="1"/>
</dbReference>
<evidence type="ECO:0000256" key="2">
    <source>
        <dbReference type="ARBA" id="ARBA00022676"/>
    </source>
</evidence>
<dbReference type="RefSeq" id="WP_171656155.1">
    <property type="nucleotide sequence ID" value="NZ_WHOD01000128.1"/>
</dbReference>
<dbReference type="GO" id="GO:0046110">
    <property type="term" value="P:xanthine metabolic process"/>
    <property type="evidence" value="ECO:0007669"/>
    <property type="project" value="UniProtKB-UniRule"/>
</dbReference>
<dbReference type="GO" id="GO:0005737">
    <property type="term" value="C:cytoplasm"/>
    <property type="evidence" value="ECO:0007669"/>
    <property type="project" value="UniProtKB-SubCell"/>
</dbReference>
<dbReference type="AlphaFoldDB" id="A0A972GVX8"/>
<dbReference type="InterPro" id="IPR029057">
    <property type="entry name" value="PRTase-like"/>
</dbReference>
<keyword evidence="4 5" id="KW-0660">Purine salvage</keyword>
<evidence type="ECO:0000256" key="6">
    <source>
        <dbReference type="NCBIfam" id="TIGR01744"/>
    </source>
</evidence>
<evidence type="ECO:0000313" key="8">
    <source>
        <dbReference type="EMBL" id="NOU97901.1"/>
    </source>
</evidence>
<keyword evidence="2 5" id="KW-0328">Glycosyltransferase</keyword>
<comment type="subcellular location">
    <subcellularLocation>
        <location evidence="5">Cytoplasm</location>
    </subcellularLocation>
</comment>
<dbReference type="InterPro" id="IPR050118">
    <property type="entry name" value="Pur/Pyrimidine_PRTase"/>
</dbReference>
<feature type="binding site" evidence="5">
    <location>
        <position position="27"/>
    </location>
    <ligand>
        <name>xanthine</name>
        <dbReference type="ChEBI" id="CHEBI:17712"/>
    </ligand>
</feature>
<dbReference type="PANTHER" id="PTHR43864:SF1">
    <property type="entry name" value="XANTHINE PHOSPHORIBOSYLTRANSFERASE"/>
    <property type="match status" value="1"/>
</dbReference>
<sequence>MELLKQRIREVGTVLSNEIIKLDAILNHAVDPVLTTAMGKEFARLFREENITKIVTIESSGIAIAFAVAQELGVPMVFARRKKSLNADLSETYCERVPSFTKGLVTDIMVSREFLDPQDRILLIDDFIANGDAARGLIRIIRRSGAHLAGVGIAVEKSFQAGGRTIRESGVRVESLARIASMEPGKIEFE</sequence>
<comment type="catalytic activity">
    <reaction evidence="5">
        <text>XMP + diphosphate = xanthine + 5-phospho-alpha-D-ribose 1-diphosphate</text>
        <dbReference type="Rhea" id="RHEA:10800"/>
        <dbReference type="ChEBI" id="CHEBI:17712"/>
        <dbReference type="ChEBI" id="CHEBI:33019"/>
        <dbReference type="ChEBI" id="CHEBI:57464"/>
        <dbReference type="ChEBI" id="CHEBI:58017"/>
        <dbReference type="EC" id="2.4.2.22"/>
    </reaction>
</comment>
<dbReference type="PANTHER" id="PTHR43864">
    <property type="entry name" value="HYPOXANTHINE/GUANINE PHOSPHORIBOSYLTRANSFERASE"/>
    <property type="match status" value="1"/>
</dbReference>
<reference evidence="8" key="1">
    <citation type="submission" date="2019-10" db="EMBL/GenBank/DDBJ databases">
        <title>Description of Paenibacillus glebae sp. nov.</title>
        <authorList>
            <person name="Carlier A."/>
            <person name="Qi S."/>
        </authorList>
    </citation>
    <scope>NUCLEOTIDE SEQUENCE</scope>
    <source>
        <strain evidence="8">LMG 31456</strain>
    </source>
</reference>
<comment type="caution">
    <text evidence="5">Lacks conserved residue(s) required for the propagation of feature annotation.</text>
</comment>
<evidence type="ECO:0000256" key="4">
    <source>
        <dbReference type="ARBA" id="ARBA00022726"/>
    </source>
</evidence>
<dbReference type="HAMAP" id="MF_01184">
    <property type="entry name" value="XPRTase"/>
    <property type="match status" value="1"/>
</dbReference>
<feature type="binding site" evidence="5">
    <location>
        <position position="157"/>
    </location>
    <ligand>
        <name>xanthine</name>
        <dbReference type="ChEBI" id="CHEBI:17712"/>
    </ligand>
</feature>
<dbReference type="GO" id="GO:0006166">
    <property type="term" value="P:purine ribonucleoside salvage"/>
    <property type="evidence" value="ECO:0007669"/>
    <property type="project" value="UniProtKB-KW"/>
</dbReference>
<accession>A0A972GVX8</accession>
<comment type="pathway">
    <text evidence="5">Purine metabolism; XMP biosynthesis via salvage pathway; XMP from xanthine: step 1/1.</text>
</comment>
<dbReference type="GO" id="GO:0032265">
    <property type="term" value="P:XMP salvage"/>
    <property type="evidence" value="ECO:0007669"/>
    <property type="project" value="UniProtKB-UniRule"/>
</dbReference>
<evidence type="ECO:0000313" key="9">
    <source>
        <dbReference type="Proteomes" id="UP000641588"/>
    </source>
</evidence>
<dbReference type="SUPFAM" id="SSF53271">
    <property type="entry name" value="PRTase-like"/>
    <property type="match status" value="1"/>
</dbReference>
<comment type="subunit">
    <text evidence="5">Homodimer.</text>
</comment>
<proteinExistence type="inferred from homology"/>
<dbReference type="Pfam" id="PF00156">
    <property type="entry name" value="Pribosyltran"/>
    <property type="match status" value="1"/>
</dbReference>
<feature type="domain" description="Phosphoribosyltransferase" evidence="7">
    <location>
        <begin position="43"/>
        <end position="155"/>
    </location>
</feature>
<organism evidence="8 9">
    <name type="scientific">Paenibacillus foliorum</name>
    <dbReference type="NCBI Taxonomy" id="2654974"/>
    <lineage>
        <taxon>Bacteria</taxon>
        <taxon>Bacillati</taxon>
        <taxon>Bacillota</taxon>
        <taxon>Bacilli</taxon>
        <taxon>Bacillales</taxon>
        <taxon>Paenibacillaceae</taxon>
        <taxon>Paenibacillus</taxon>
    </lineage>
</organism>
<comment type="function">
    <text evidence="5">Converts the preformed base xanthine, a product of nucleic acid breakdown, to xanthosine 5'-monophosphate (XMP), so it can be reused for RNA or DNA synthesis.</text>
</comment>
<comment type="caution">
    <text evidence="8">The sequence shown here is derived from an EMBL/GenBank/DDBJ whole genome shotgun (WGS) entry which is preliminary data.</text>
</comment>
<dbReference type="InterPro" id="IPR010079">
    <property type="entry name" value="Xanthine_PRibTrfase"/>
</dbReference>
<evidence type="ECO:0000256" key="5">
    <source>
        <dbReference type="HAMAP-Rule" id="MF_01184"/>
    </source>
</evidence>
<dbReference type="EMBL" id="WHOD01000128">
    <property type="protein sequence ID" value="NOU97901.1"/>
    <property type="molecule type" value="Genomic_DNA"/>
</dbReference>
<feature type="binding site" evidence="5">
    <location>
        <begin position="129"/>
        <end position="133"/>
    </location>
    <ligand>
        <name>5-phospho-alpha-D-ribose 1-diphosphate</name>
        <dbReference type="ChEBI" id="CHEBI:58017"/>
    </ligand>
</feature>